<dbReference type="InterPro" id="IPR036890">
    <property type="entry name" value="HATPase_C_sf"/>
</dbReference>
<evidence type="ECO:0000256" key="6">
    <source>
        <dbReference type="ARBA" id="ARBA00022777"/>
    </source>
</evidence>
<feature type="compositionally biased region" description="Low complexity" evidence="12">
    <location>
        <begin position="64"/>
        <end position="77"/>
    </location>
</feature>
<keyword evidence="5" id="KW-0732">Signal</keyword>
<dbReference type="Pfam" id="PF00072">
    <property type="entry name" value="Response_reg"/>
    <property type="match status" value="1"/>
</dbReference>
<organism evidence="15 16">
    <name type="scientific">Piscinibacter aquaticus</name>
    <dbReference type="NCBI Taxonomy" id="392597"/>
    <lineage>
        <taxon>Bacteria</taxon>
        <taxon>Pseudomonadati</taxon>
        <taxon>Pseudomonadota</taxon>
        <taxon>Betaproteobacteria</taxon>
        <taxon>Burkholderiales</taxon>
        <taxon>Sphaerotilaceae</taxon>
        <taxon>Piscinibacter</taxon>
    </lineage>
</organism>
<keyword evidence="6" id="KW-0418">Kinase</keyword>
<evidence type="ECO:0000313" key="16">
    <source>
        <dbReference type="Proteomes" id="UP000321832"/>
    </source>
</evidence>
<accession>A0A5C6U2H0</accession>
<dbReference type="Gene3D" id="3.40.50.2300">
    <property type="match status" value="1"/>
</dbReference>
<dbReference type="PRINTS" id="PR00344">
    <property type="entry name" value="BCTRLSENSOR"/>
</dbReference>
<feature type="modified residue" description="4-aspartylphosphate" evidence="11">
    <location>
        <position position="349"/>
    </location>
</feature>
<dbReference type="CDD" id="cd17546">
    <property type="entry name" value="REC_hyHK_CKI1_RcsC-like"/>
    <property type="match status" value="1"/>
</dbReference>
<dbReference type="InterPro" id="IPR005467">
    <property type="entry name" value="His_kinase_dom"/>
</dbReference>
<comment type="function">
    <text evidence="9">Member of the two-component regulatory system BvgS/BvgA. Phosphorylates BvgA via a four-step phosphorelay in response to environmental signals.</text>
</comment>
<evidence type="ECO:0000256" key="10">
    <source>
        <dbReference type="ARBA" id="ARBA00070152"/>
    </source>
</evidence>
<dbReference type="AlphaFoldDB" id="A0A5C6U2H0"/>
<evidence type="ECO:0000256" key="3">
    <source>
        <dbReference type="ARBA" id="ARBA00022553"/>
    </source>
</evidence>
<evidence type="ECO:0000256" key="8">
    <source>
        <dbReference type="ARBA" id="ARBA00023026"/>
    </source>
</evidence>
<dbReference type="Pfam" id="PF02518">
    <property type="entry name" value="HATPase_c"/>
    <property type="match status" value="1"/>
</dbReference>
<dbReference type="EMBL" id="VOPW01000001">
    <property type="protein sequence ID" value="TXC67094.1"/>
    <property type="molecule type" value="Genomic_DNA"/>
</dbReference>
<evidence type="ECO:0000256" key="9">
    <source>
        <dbReference type="ARBA" id="ARBA00058004"/>
    </source>
</evidence>
<dbReference type="InterPro" id="IPR003594">
    <property type="entry name" value="HATPase_dom"/>
</dbReference>
<protein>
    <recommendedName>
        <fullName evidence="10">Virulence sensor protein BvgS</fullName>
        <ecNumber evidence="2">2.7.13.3</ecNumber>
    </recommendedName>
</protein>
<dbReference type="Proteomes" id="UP000321832">
    <property type="component" value="Unassembled WGS sequence"/>
</dbReference>
<feature type="domain" description="Response regulatory" evidence="14">
    <location>
        <begin position="295"/>
        <end position="416"/>
    </location>
</feature>
<gene>
    <name evidence="15" type="ORF">FSC37_19230</name>
</gene>
<keyword evidence="8" id="KW-0843">Virulence</keyword>
<evidence type="ECO:0000256" key="1">
    <source>
        <dbReference type="ARBA" id="ARBA00000085"/>
    </source>
</evidence>
<dbReference type="SMART" id="SM00387">
    <property type="entry name" value="HATPase_c"/>
    <property type="match status" value="1"/>
</dbReference>
<evidence type="ECO:0000256" key="2">
    <source>
        <dbReference type="ARBA" id="ARBA00012438"/>
    </source>
</evidence>
<dbReference type="GO" id="GO:0004673">
    <property type="term" value="F:protein histidine kinase activity"/>
    <property type="evidence" value="ECO:0007669"/>
    <property type="project" value="UniProtKB-EC"/>
</dbReference>
<feature type="compositionally biased region" description="Basic and acidic residues" evidence="12">
    <location>
        <begin position="8"/>
        <end position="22"/>
    </location>
</feature>
<feature type="compositionally biased region" description="Basic and acidic residues" evidence="12">
    <location>
        <begin position="89"/>
        <end position="114"/>
    </location>
</feature>
<dbReference type="EC" id="2.7.13.3" evidence="2"/>
<evidence type="ECO:0000313" key="15">
    <source>
        <dbReference type="EMBL" id="TXC67094.1"/>
    </source>
</evidence>
<evidence type="ECO:0000259" key="13">
    <source>
        <dbReference type="PROSITE" id="PS50109"/>
    </source>
</evidence>
<dbReference type="InterPro" id="IPR001789">
    <property type="entry name" value="Sig_transdc_resp-reg_receiver"/>
</dbReference>
<dbReference type="SMART" id="SM00448">
    <property type="entry name" value="REC"/>
    <property type="match status" value="1"/>
</dbReference>
<evidence type="ECO:0000256" key="11">
    <source>
        <dbReference type="PROSITE-ProRule" id="PRU00169"/>
    </source>
</evidence>
<comment type="catalytic activity">
    <reaction evidence="1">
        <text>ATP + protein L-histidine = ADP + protein N-phospho-L-histidine.</text>
        <dbReference type="EC" id="2.7.13.3"/>
    </reaction>
</comment>
<dbReference type="Gene3D" id="3.30.565.10">
    <property type="entry name" value="Histidine kinase-like ATPase, C-terminal domain"/>
    <property type="match status" value="1"/>
</dbReference>
<evidence type="ECO:0000256" key="5">
    <source>
        <dbReference type="ARBA" id="ARBA00022729"/>
    </source>
</evidence>
<evidence type="ECO:0000256" key="12">
    <source>
        <dbReference type="SAM" id="MobiDB-lite"/>
    </source>
</evidence>
<dbReference type="SUPFAM" id="SSF55874">
    <property type="entry name" value="ATPase domain of HSP90 chaperone/DNA topoisomerase II/histidine kinase"/>
    <property type="match status" value="1"/>
</dbReference>
<dbReference type="SUPFAM" id="SSF52172">
    <property type="entry name" value="CheY-like"/>
    <property type="match status" value="1"/>
</dbReference>
<keyword evidence="16" id="KW-1185">Reference proteome</keyword>
<keyword evidence="4" id="KW-0808">Transferase</keyword>
<dbReference type="GO" id="GO:0000160">
    <property type="term" value="P:phosphorelay signal transduction system"/>
    <property type="evidence" value="ECO:0007669"/>
    <property type="project" value="UniProtKB-KW"/>
</dbReference>
<reference evidence="15 16" key="1">
    <citation type="submission" date="2019-08" db="EMBL/GenBank/DDBJ databases">
        <authorList>
            <person name="Khan S.A."/>
            <person name="Jeon C.O."/>
            <person name="Jeong S.E."/>
        </authorList>
    </citation>
    <scope>NUCLEOTIDE SEQUENCE [LARGE SCALE GENOMIC DNA]</scope>
    <source>
        <strain evidence="16">IMCC1728</strain>
    </source>
</reference>
<sequence>MPHARQGRRPDPPDARRHDLDRRGHHRTAPHRAGAGQGPRRCRGRQPREERVPRQHQPRDPHAAQRPGRPRAAGAPARSRRRPPGAVPRADRRERRDPVGDHLRRARPVEDRGRQARCGTRRLRPARAARVAAPVYGTLADARGLAFTLAVAADVPGWVWGDPVRVRPVLGNYLNNALKFTERGSVALAVHRSPAGAVRFEVRDTGPGITPDVRERLFRPFTQADQSTTRRFGGSGLGLSICHELAGLMGGSVGVDSEPGCGSCFWAELPLPATEPPARDSGFGSLGPSPLAGARVLMVEDNAVNMTIAVAMLEQWGVQVSQAGDGAQALVAVEQAERSGQPLDAVLMDVQMPVMSGYEATRALRARPGTRRLPIIALTAAALTSEREQALAAGMDGFLTKPIDMQKLHDALVAALARAA</sequence>
<dbReference type="FunFam" id="3.30.565.10:FF:000010">
    <property type="entry name" value="Sensor histidine kinase RcsC"/>
    <property type="match status" value="1"/>
</dbReference>
<feature type="compositionally biased region" description="Basic and acidic residues" evidence="12">
    <location>
        <begin position="46"/>
        <end position="63"/>
    </location>
</feature>
<dbReference type="InterPro" id="IPR011006">
    <property type="entry name" value="CheY-like_superfamily"/>
</dbReference>
<keyword evidence="3 11" id="KW-0597">Phosphoprotein</keyword>
<comment type="caution">
    <text evidence="15">The sequence shown here is derived from an EMBL/GenBank/DDBJ whole genome shotgun (WGS) entry which is preliminary data.</text>
</comment>
<keyword evidence="7" id="KW-0902">Two-component regulatory system</keyword>
<evidence type="ECO:0000259" key="14">
    <source>
        <dbReference type="PROSITE" id="PS50110"/>
    </source>
</evidence>
<feature type="region of interest" description="Disordered" evidence="12">
    <location>
        <begin position="1"/>
        <end position="118"/>
    </location>
</feature>
<dbReference type="PROSITE" id="PS50109">
    <property type="entry name" value="HIS_KIN"/>
    <property type="match status" value="1"/>
</dbReference>
<evidence type="ECO:0000256" key="7">
    <source>
        <dbReference type="ARBA" id="ARBA00023012"/>
    </source>
</evidence>
<dbReference type="CDD" id="cd16922">
    <property type="entry name" value="HATPase_EvgS-ArcB-TorS-like"/>
    <property type="match status" value="1"/>
</dbReference>
<dbReference type="PANTHER" id="PTHR43047">
    <property type="entry name" value="TWO-COMPONENT HISTIDINE PROTEIN KINASE"/>
    <property type="match status" value="1"/>
</dbReference>
<proteinExistence type="predicted"/>
<dbReference type="PANTHER" id="PTHR43047:SF64">
    <property type="entry name" value="HISTIDINE KINASE CONTAINING CHEY-HOMOLOGOUS RECEIVER DOMAIN AND PAS DOMAIN-RELATED"/>
    <property type="match status" value="1"/>
</dbReference>
<dbReference type="InterPro" id="IPR004358">
    <property type="entry name" value="Sig_transdc_His_kin-like_C"/>
</dbReference>
<feature type="domain" description="Histidine kinase" evidence="13">
    <location>
        <begin position="159"/>
        <end position="273"/>
    </location>
</feature>
<name>A0A5C6U2H0_9BURK</name>
<evidence type="ECO:0000256" key="4">
    <source>
        <dbReference type="ARBA" id="ARBA00022679"/>
    </source>
</evidence>
<dbReference type="PROSITE" id="PS50110">
    <property type="entry name" value="RESPONSE_REGULATORY"/>
    <property type="match status" value="1"/>
</dbReference>